<gene>
    <name evidence="1" type="ORF">A3E36_00950</name>
</gene>
<protein>
    <recommendedName>
        <fullName evidence="3">Peptidoglycan binding domain-containing protein</fullName>
    </recommendedName>
</protein>
<sequence>MLCIPFAHAEAGNVLLNTVSISADRMQAIKKQGISFTYKAKIWNVSAKQAQSFYKIITNNDGTYVLQLQPGAIYSYLNIHISPIVNDVGEQSRFVRNGEAVVLVHGGRKGSIVDGIKTSLALRSAFARGQTKVAVSMKQYRPAIFSAEDFAKLQFPNLLTTGTTSFAGSPKNRVHNIIVGTEKFNGVVVMPGETFSFNNYLGAVDAENGYLPELVIKENVTTPEFGGGICQVSTTAFRAAMYAGLQVTERHNHSYPVSYYGAPGFDATVYEPSPDFKFKNDMKTPILLKTSVVGTKVNFEVWGTSDGRAVKINGPFVTEKKSDGALTAAIAQIVTKAGKTIREANFVSHYQPASKFPHVTAANGEQL</sequence>
<dbReference type="PANTHER" id="PTHR35788:SF1">
    <property type="entry name" value="EXPORTED PROTEIN"/>
    <property type="match status" value="1"/>
</dbReference>
<organism evidence="1 2">
    <name type="scientific">Candidatus Andersenbacteria bacterium RIFCSPHIGHO2_12_FULL_45_11b</name>
    <dbReference type="NCBI Taxonomy" id="1797282"/>
    <lineage>
        <taxon>Bacteria</taxon>
        <taxon>Candidatus Anderseniibacteriota</taxon>
    </lineage>
</organism>
<dbReference type="Proteomes" id="UP000177941">
    <property type="component" value="Unassembled WGS sequence"/>
</dbReference>
<dbReference type="Pfam" id="PF04294">
    <property type="entry name" value="VanW"/>
    <property type="match status" value="1"/>
</dbReference>
<evidence type="ECO:0000313" key="2">
    <source>
        <dbReference type="Proteomes" id="UP000177941"/>
    </source>
</evidence>
<comment type="caution">
    <text evidence="1">The sequence shown here is derived from an EMBL/GenBank/DDBJ whole genome shotgun (WGS) entry which is preliminary data.</text>
</comment>
<accession>A0A1G1XBG4</accession>
<dbReference type="InterPro" id="IPR007391">
    <property type="entry name" value="Vancomycin_resist_VanW"/>
</dbReference>
<proteinExistence type="predicted"/>
<dbReference type="EMBL" id="MHHS01000015">
    <property type="protein sequence ID" value="OGY37241.1"/>
    <property type="molecule type" value="Genomic_DNA"/>
</dbReference>
<dbReference type="InterPro" id="IPR052913">
    <property type="entry name" value="Glycopeptide_resist_protein"/>
</dbReference>
<dbReference type="AlphaFoldDB" id="A0A1G1XBG4"/>
<name>A0A1G1XBG4_9BACT</name>
<dbReference type="PANTHER" id="PTHR35788">
    <property type="entry name" value="EXPORTED PROTEIN-RELATED"/>
    <property type="match status" value="1"/>
</dbReference>
<evidence type="ECO:0000313" key="1">
    <source>
        <dbReference type="EMBL" id="OGY37241.1"/>
    </source>
</evidence>
<evidence type="ECO:0008006" key="3">
    <source>
        <dbReference type="Google" id="ProtNLM"/>
    </source>
</evidence>
<reference evidence="1 2" key="1">
    <citation type="journal article" date="2016" name="Nat. Commun.">
        <title>Thousands of microbial genomes shed light on interconnected biogeochemical processes in an aquifer system.</title>
        <authorList>
            <person name="Anantharaman K."/>
            <person name="Brown C.T."/>
            <person name="Hug L.A."/>
            <person name="Sharon I."/>
            <person name="Castelle C.J."/>
            <person name="Probst A.J."/>
            <person name="Thomas B.C."/>
            <person name="Singh A."/>
            <person name="Wilkins M.J."/>
            <person name="Karaoz U."/>
            <person name="Brodie E.L."/>
            <person name="Williams K.H."/>
            <person name="Hubbard S.S."/>
            <person name="Banfield J.F."/>
        </authorList>
    </citation>
    <scope>NUCLEOTIDE SEQUENCE [LARGE SCALE GENOMIC DNA]</scope>
</reference>